<keyword evidence="4" id="KW-1185">Reference proteome</keyword>
<dbReference type="PANTHER" id="PTHR13627:SF31">
    <property type="entry name" value="RIBITOL 5-PHOSPHATE TRANSFERASE FKRP"/>
    <property type="match status" value="1"/>
</dbReference>
<evidence type="ECO:0000313" key="3">
    <source>
        <dbReference type="EMBL" id="PFG44050.1"/>
    </source>
</evidence>
<dbReference type="Pfam" id="PF04991">
    <property type="entry name" value="LicD"/>
    <property type="match status" value="1"/>
</dbReference>
<dbReference type="PANTHER" id="PTHR13627">
    <property type="entry name" value="FUKUTIN RELATED PROTEIN"/>
    <property type="match status" value="1"/>
</dbReference>
<feature type="region of interest" description="Disordered" evidence="1">
    <location>
        <begin position="24"/>
        <end position="46"/>
    </location>
</feature>
<dbReference type="Proteomes" id="UP000224130">
    <property type="component" value="Unassembled WGS sequence"/>
</dbReference>
<dbReference type="OrthoDB" id="3780655at2"/>
<name>A0A2A9F0L9_9MICO</name>
<protein>
    <submittedName>
        <fullName evidence="3">LicD family protein</fullName>
    </submittedName>
</protein>
<evidence type="ECO:0000313" key="4">
    <source>
        <dbReference type="Proteomes" id="UP000224130"/>
    </source>
</evidence>
<evidence type="ECO:0000256" key="1">
    <source>
        <dbReference type="SAM" id="MobiDB-lite"/>
    </source>
</evidence>
<proteinExistence type="predicted"/>
<accession>A0A2A9F0L9</accession>
<comment type="caution">
    <text evidence="3">The sequence shown here is derived from an EMBL/GenBank/DDBJ whole genome shotgun (WGS) entry which is preliminary data.</text>
</comment>
<reference evidence="3 4" key="1">
    <citation type="submission" date="2017-10" db="EMBL/GenBank/DDBJ databases">
        <title>Sequencing the genomes of 1000 actinobacteria strains.</title>
        <authorList>
            <person name="Klenk H.-P."/>
        </authorList>
    </citation>
    <scope>NUCLEOTIDE SEQUENCE [LARGE SCALE GENOMIC DNA]</scope>
    <source>
        <strain evidence="3 4">DSM 21863</strain>
    </source>
</reference>
<dbReference type="InterPro" id="IPR007074">
    <property type="entry name" value="LicD/FKTN/FKRP_NTP_transf"/>
</dbReference>
<dbReference type="Gene3D" id="2.60.120.260">
    <property type="entry name" value="Galactose-binding domain-like"/>
    <property type="match status" value="1"/>
</dbReference>
<sequence>MTPRNLRSRISVAVHVLRTGELPGEGQVEVEATSGPEPLGRERSSLVDRPGTATLLPSLGYFGGIAANHLAVPVSGTVGAVRLFLPSDEPGQIDLRGIELYRRGRRVDPTKAGARVEQSSDTTKDDRSPFALGGIRTAKEIGPWWSVSFEAPVAVDEVRVFNRLDGFGHRNRRLTVGVADGAGRHGAVVTVDSDRVVRRTLDLVERLTGIRVPESDLDAVASAATARRRVVAALAARAQEGLLTTDPVEERLLVSLVPLEPVEQDLDDDDWALLGHVLAAERHRLPSTATSIRTFHLQLRTRARLERLTDEVNRAGAVLGSPVAILSRHGIVDQSGLRQESARYLDTIERASALLGGLGYPTMLAYGTLLGAVRERDFLAHDDDVDLMVPLEVPDRAAAEPVLEKLRSDLREAGWKVSRPNSYTNFHLHDPSTGLHVDVFPLFVDGERLTLHMEGMKLRTIPASVVMPPTPLEFKGRDLLGPADPEAFLAERYGDGWSVADPYYDWPWRLDG</sequence>
<organism evidence="3 4">
    <name type="scientific">Isoptericola jiangsuensis</name>
    <dbReference type="NCBI Taxonomy" id="548579"/>
    <lineage>
        <taxon>Bacteria</taxon>
        <taxon>Bacillati</taxon>
        <taxon>Actinomycetota</taxon>
        <taxon>Actinomycetes</taxon>
        <taxon>Micrococcales</taxon>
        <taxon>Promicromonosporaceae</taxon>
        <taxon>Isoptericola</taxon>
    </lineage>
</organism>
<dbReference type="EMBL" id="PDJJ01000001">
    <property type="protein sequence ID" value="PFG44050.1"/>
    <property type="molecule type" value="Genomic_DNA"/>
</dbReference>
<dbReference type="RefSeq" id="WP_098464317.1">
    <property type="nucleotide sequence ID" value="NZ_PDJJ01000001.1"/>
</dbReference>
<feature type="domain" description="LicD/FKTN/FKRP nucleotidyltransferase" evidence="2">
    <location>
        <begin position="361"/>
        <end position="445"/>
    </location>
</feature>
<dbReference type="AlphaFoldDB" id="A0A2A9F0L9"/>
<evidence type="ECO:0000259" key="2">
    <source>
        <dbReference type="Pfam" id="PF04991"/>
    </source>
</evidence>
<dbReference type="GO" id="GO:0009100">
    <property type="term" value="P:glycoprotein metabolic process"/>
    <property type="evidence" value="ECO:0007669"/>
    <property type="project" value="UniProtKB-ARBA"/>
</dbReference>
<gene>
    <name evidence="3" type="ORF">ATJ88_2768</name>
</gene>
<dbReference type="InterPro" id="IPR052613">
    <property type="entry name" value="LicD_transferase"/>
</dbReference>
<feature type="region of interest" description="Disordered" evidence="1">
    <location>
        <begin position="109"/>
        <end position="130"/>
    </location>
</feature>